<dbReference type="AlphaFoldDB" id="A0A1I3GKI3"/>
<dbReference type="EMBL" id="FOPY01000034">
    <property type="protein sequence ID" value="SFI24018.1"/>
    <property type="molecule type" value="Genomic_DNA"/>
</dbReference>
<protein>
    <submittedName>
        <fullName evidence="2">Uncharacterized protein</fullName>
    </submittedName>
</protein>
<dbReference type="Proteomes" id="UP000199040">
    <property type="component" value="Unassembled WGS sequence"/>
</dbReference>
<organism evidence="2 3">
    <name type="scientific">Modicisalibacter xianhensis</name>
    <dbReference type="NCBI Taxonomy" id="442341"/>
    <lineage>
        <taxon>Bacteria</taxon>
        <taxon>Pseudomonadati</taxon>
        <taxon>Pseudomonadota</taxon>
        <taxon>Gammaproteobacteria</taxon>
        <taxon>Oceanospirillales</taxon>
        <taxon>Halomonadaceae</taxon>
        <taxon>Modicisalibacter</taxon>
    </lineage>
</organism>
<feature type="region of interest" description="Disordered" evidence="1">
    <location>
        <begin position="1"/>
        <end position="50"/>
    </location>
</feature>
<accession>A0A1I3GKI3</accession>
<proteinExistence type="predicted"/>
<keyword evidence="3" id="KW-1185">Reference proteome</keyword>
<reference evidence="2 3" key="1">
    <citation type="submission" date="2016-10" db="EMBL/GenBank/DDBJ databases">
        <authorList>
            <person name="de Groot N.N."/>
        </authorList>
    </citation>
    <scope>NUCLEOTIDE SEQUENCE [LARGE SCALE GENOMIC DNA]</scope>
    <source>
        <strain evidence="2 3">CGMCC 1.6848</strain>
    </source>
</reference>
<evidence type="ECO:0000313" key="2">
    <source>
        <dbReference type="EMBL" id="SFI24018.1"/>
    </source>
</evidence>
<feature type="compositionally biased region" description="Basic and acidic residues" evidence="1">
    <location>
        <begin position="1"/>
        <end position="16"/>
    </location>
</feature>
<evidence type="ECO:0000313" key="3">
    <source>
        <dbReference type="Proteomes" id="UP000199040"/>
    </source>
</evidence>
<evidence type="ECO:0000256" key="1">
    <source>
        <dbReference type="SAM" id="MobiDB-lite"/>
    </source>
</evidence>
<gene>
    <name evidence="2" type="ORF">SAMN04487959_1342</name>
</gene>
<sequence>MASQKTREQLNDRADALNRNTGTSGQNIKYAKSNGNRGKQIQESRTSKRK</sequence>
<name>A0A1I3GKI3_9GAMM</name>
<feature type="compositionally biased region" description="Polar residues" evidence="1">
    <location>
        <begin position="18"/>
        <end position="39"/>
    </location>
</feature>
<feature type="compositionally biased region" description="Basic and acidic residues" evidence="1">
    <location>
        <begin position="40"/>
        <end position="50"/>
    </location>
</feature>